<keyword evidence="5 13" id="KW-0375">Hydrogen ion transport</keyword>
<dbReference type="InterPro" id="IPR002146">
    <property type="entry name" value="ATP_synth_b/b'su_bac/chlpt"/>
</dbReference>
<dbReference type="InterPro" id="IPR050059">
    <property type="entry name" value="ATP_synthase_B_chain"/>
</dbReference>
<comment type="function">
    <text evidence="10 13">F(1)F(0) ATP synthase produces ATP from ADP in the presence of a proton or sodium gradient. F-type ATPases consist of two structural domains, F(1) containing the extramembraneous catalytic core and F(0) containing the membrane proton channel, linked together by a central stalk and a peripheral stalk. During catalysis, ATP synthesis in the catalytic domain of F(1) is coupled via a rotary mechanism of the central stalk subunits to proton translocation.</text>
</comment>
<evidence type="ECO:0000256" key="9">
    <source>
        <dbReference type="ARBA" id="ARBA00023310"/>
    </source>
</evidence>
<evidence type="ECO:0000256" key="7">
    <source>
        <dbReference type="ARBA" id="ARBA00023065"/>
    </source>
</evidence>
<dbReference type="Proteomes" id="UP000288096">
    <property type="component" value="Unassembled WGS sequence"/>
</dbReference>
<evidence type="ECO:0000256" key="3">
    <source>
        <dbReference type="ARBA" id="ARBA00022547"/>
    </source>
</evidence>
<comment type="subcellular location">
    <subcellularLocation>
        <location evidence="13">Cell membrane</location>
        <topology evidence="13">Single-pass membrane protein</topology>
    </subcellularLocation>
    <subcellularLocation>
        <location evidence="12">Endomembrane system</location>
        <topology evidence="12">Single-pass membrane protein</topology>
    </subcellularLocation>
</comment>
<accession>A0A401G1V3</accession>
<dbReference type="EMBL" id="BEXT01000001">
    <property type="protein sequence ID" value="GBC63176.1"/>
    <property type="molecule type" value="Genomic_DNA"/>
</dbReference>
<keyword evidence="7 13" id="KW-0406">Ion transport</keyword>
<reference evidence="17" key="2">
    <citation type="submission" date="2019-01" db="EMBL/GenBank/DDBJ databases">
        <title>Genome sequence of Desulfonema ishimotonii strain Tokyo 01.</title>
        <authorList>
            <person name="Fukui M."/>
        </authorList>
    </citation>
    <scope>NUCLEOTIDE SEQUENCE [LARGE SCALE GENOMIC DNA]</scope>
    <source>
        <strain evidence="17">Tokyo 01</strain>
    </source>
</reference>
<dbReference type="GO" id="GO:0005886">
    <property type="term" value="C:plasma membrane"/>
    <property type="evidence" value="ECO:0007669"/>
    <property type="project" value="UniProtKB-SubCell"/>
</dbReference>
<keyword evidence="3 13" id="KW-0138">CF(0)</keyword>
<keyword evidence="2 13" id="KW-0813">Transport</keyword>
<evidence type="ECO:0000256" key="4">
    <source>
        <dbReference type="ARBA" id="ARBA00022692"/>
    </source>
</evidence>
<comment type="function">
    <text evidence="11">Component of the F(0) channel, it forms part of the peripheral stalk, linking F(1) to F(0). The b'-subunit is a diverged and duplicated form of b found in plants and photosynthetic bacteria.</text>
</comment>
<organism evidence="16 17">
    <name type="scientific">Desulfonema ishimotonii</name>
    <dbReference type="NCBI Taxonomy" id="45657"/>
    <lineage>
        <taxon>Bacteria</taxon>
        <taxon>Pseudomonadati</taxon>
        <taxon>Thermodesulfobacteriota</taxon>
        <taxon>Desulfobacteria</taxon>
        <taxon>Desulfobacterales</taxon>
        <taxon>Desulfococcaceae</taxon>
        <taxon>Desulfonema</taxon>
    </lineage>
</organism>
<dbReference type="Pfam" id="PF00430">
    <property type="entry name" value="ATP-synt_B"/>
    <property type="match status" value="1"/>
</dbReference>
<evidence type="ECO:0000256" key="2">
    <source>
        <dbReference type="ARBA" id="ARBA00022448"/>
    </source>
</evidence>
<evidence type="ECO:0000256" key="8">
    <source>
        <dbReference type="ARBA" id="ARBA00023136"/>
    </source>
</evidence>
<dbReference type="RefSeq" id="WP_124330281.1">
    <property type="nucleotide sequence ID" value="NZ_BEXT01000001.1"/>
</dbReference>
<dbReference type="PANTHER" id="PTHR33445">
    <property type="entry name" value="ATP SYNTHASE SUBUNIT B', CHLOROPLASTIC"/>
    <property type="match status" value="1"/>
</dbReference>
<evidence type="ECO:0000256" key="14">
    <source>
        <dbReference type="RuleBase" id="RU003848"/>
    </source>
</evidence>
<sequence length="150" mass="17118">MQIITNAALISINETMIVQLVSFLIFLFIMNRIMFRPINATIGERDEYINGLTQGIEDTRKNMEDVLNQLEAREAEVRDDAYSLKSVLEEEGQQKAAEVHAEYQKEIALLRQENEAVVNAQIAEARKHLRSESEALAVGIMEKVLNRRLS</sequence>
<dbReference type="AlphaFoldDB" id="A0A401G1V3"/>
<evidence type="ECO:0000313" key="16">
    <source>
        <dbReference type="EMBL" id="GBC63176.1"/>
    </source>
</evidence>
<evidence type="ECO:0000256" key="11">
    <source>
        <dbReference type="ARBA" id="ARBA00025614"/>
    </source>
</evidence>
<evidence type="ECO:0000256" key="13">
    <source>
        <dbReference type="HAMAP-Rule" id="MF_01398"/>
    </source>
</evidence>
<dbReference type="GO" id="GO:0046961">
    <property type="term" value="F:proton-transporting ATPase activity, rotational mechanism"/>
    <property type="evidence" value="ECO:0007669"/>
    <property type="project" value="TreeGrafter"/>
</dbReference>
<comment type="similarity">
    <text evidence="1 13 14">Belongs to the ATPase B chain family.</text>
</comment>
<dbReference type="HAMAP" id="MF_01398">
    <property type="entry name" value="ATP_synth_b_bprime"/>
    <property type="match status" value="1"/>
</dbReference>
<proteinExistence type="inferred from homology"/>
<dbReference type="PANTHER" id="PTHR33445:SF2">
    <property type="entry name" value="ATP SYNTHASE SUBUNIT B', CHLOROPLASTIC"/>
    <property type="match status" value="1"/>
</dbReference>
<dbReference type="CDD" id="cd06503">
    <property type="entry name" value="ATP-synt_Fo_b"/>
    <property type="match status" value="1"/>
</dbReference>
<evidence type="ECO:0000256" key="15">
    <source>
        <dbReference type="SAM" id="Coils"/>
    </source>
</evidence>
<comment type="caution">
    <text evidence="16">The sequence shown here is derived from an EMBL/GenBank/DDBJ whole genome shotgun (WGS) entry which is preliminary data.</text>
</comment>
<keyword evidence="17" id="KW-1185">Reference proteome</keyword>
<evidence type="ECO:0000313" key="17">
    <source>
        <dbReference type="Proteomes" id="UP000288096"/>
    </source>
</evidence>
<evidence type="ECO:0000256" key="10">
    <source>
        <dbReference type="ARBA" id="ARBA00025198"/>
    </source>
</evidence>
<keyword evidence="8 13" id="KW-0472">Membrane</keyword>
<feature type="transmembrane region" description="Helical" evidence="13">
    <location>
        <begin position="16"/>
        <end position="35"/>
    </location>
</feature>
<evidence type="ECO:0000256" key="12">
    <source>
        <dbReference type="ARBA" id="ARBA00037847"/>
    </source>
</evidence>
<reference evidence="17" key="1">
    <citation type="submission" date="2017-11" db="EMBL/GenBank/DDBJ databases">
        <authorList>
            <person name="Watanabe M."/>
            <person name="Kojima H."/>
        </authorList>
    </citation>
    <scope>NUCLEOTIDE SEQUENCE [LARGE SCALE GENOMIC DNA]</scope>
    <source>
        <strain evidence="17">Tokyo 01</strain>
    </source>
</reference>
<keyword evidence="9 13" id="KW-0066">ATP synthesis</keyword>
<protein>
    <recommendedName>
        <fullName evidence="13">ATP synthase subunit b</fullName>
    </recommendedName>
    <alternativeName>
        <fullName evidence="13">ATP synthase F(0) sector subunit b</fullName>
    </alternativeName>
    <alternativeName>
        <fullName evidence="13">ATPase subunit I</fullName>
    </alternativeName>
    <alternativeName>
        <fullName evidence="13">F-type ATPase subunit b</fullName>
        <shortName evidence="13">F-ATPase subunit b</shortName>
    </alternativeName>
</protein>
<keyword evidence="13" id="KW-1003">Cell membrane</keyword>
<keyword evidence="6 13" id="KW-1133">Transmembrane helix</keyword>
<evidence type="ECO:0000256" key="1">
    <source>
        <dbReference type="ARBA" id="ARBA00005513"/>
    </source>
</evidence>
<evidence type="ECO:0000256" key="5">
    <source>
        <dbReference type="ARBA" id="ARBA00022781"/>
    </source>
</evidence>
<dbReference type="OrthoDB" id="5422832at2"/>
<dbReference type="GO" id="GO:0045259">
    <property type="term" value="C:proton-transporting ATP synthase complex"/>
    <property type="evidence" value="ECO:0007669"/>
    <property type="project" value="UniProtKB-KW"/>
</dbReference>
<dbReference type="GO" id="GO:0012505">
    <property type="term" value="C:endomembrane system"/>
    <property type="evidence" value="ECO:0007669"/>
    <property type="project" value="UniProtKB-SubCell"/>
</dbReference>
<evidence type="ECO:0000256" key="6">
    <source>
        <dbReference type="ARBA" id="ARBA00022989"/>
    </source>
</evidence>
<dbReference type="GO" id="GO:0046933">
    <property type="term" value="F:proton-transporting ATP synthase activity, rotational mechanism"/>
    <property type="evidence" value="ECO:0007669"/>
    <property type="project" value="UniProtKB-UniRule"/>
</dbReference>
<comment type="subunit">
    <text evidence="13">F-type ATPases have 2 components, F(1) - the catalytic core - and F(0) - the membrane proton channel. F(1) has five subunits: alpha(3), beta(3), gamma(1), delta(1), epsilon(1). F(0) has three main subunits: a(1), b(2) and c(10-14). The alpha and beta chains form an alternating ring which encloses part of the gamma chain. F(1) is attached to F(0) by a central stalk formed by the gamma and epsilon chains, while a peripheral stalk is formed by the delta and b chains.</text>
</comment>
<keyword evidence="15" id="KW-0175">Coiled coil</keyword>
<feature type="coiled-coil region" evidence="15">
    <location>
        <begin position="49"/>
        <end position="120"/>
    </location>
</feature>
<name>A0A401G1V3_9BACT</name>
<keyword evidence="4 13" id="KW-0812">Transmembrane</keyword>
<gene>
    <name evidence="13" type="primary">atpF</name>
    <name evidence="16" type="ORF">DENIS_4169</name>
</gene>